<gene>
    <name evidence="1" type="primary">84</name>
    <name evidence="1" type="ORF">PBI_ZOEJ_84</name>
</gene>
<accession>A0A023W782</accession>
<sequence>MLSVQPGMNVPKQRRKIEQRLVEAPSEAHARYLRWLLALFDESLARGLPRPASEFLPMYDEEFDVC</sequence>
<dbReference type="Proteomes" id="UP000024442">
    <property type="component" value="Segment"/>
</dbReference>
<proteinExistence type="predicted"/>
<dbReference type="RefSeq" id="YP_009032478.1">
    <property type="nucleotide sequence ID" value="NC_024147.1"/>
</dbReference>
<keyword evidence="2" id="KW-1185">Reference proteome</keyword>
<dbReference type="OrthoDB" id="22852at10239"/>
<dbReference type="EMBL" id="KJ510412">
    <property type="protein sequence ID" value="AHY26908.1"/>
    <property type="molecule type" value="Genomic_DNA"/>
</dbReference>
<dbReference type="GeneID" id="19488181"/>
<protein>
    <submittedName>
        <fullName evidence="1">Uncharacterized protein</fullName>
    </submittedName>
</protein>
<reference evidence="1 2" key="1">
    <citation type="submission" date="2014-02" db="EMBL/GenBank/DDBJ databases">
        <authorList>
            <person name="Cornely K.A."/>
            <person name="Jancevski A.V."/>
            <person name="Rogers S.R."/>
            <person name="Scola S.E."/>
            <person name="Pinches R.S."/>
            <person name="Perri C.M."/>
            <person name="Brown M.S."/>
            <person name="Cavedon W.D."/>
            <person name="Dubois H.M."/>
            <person name="Fernando M.A."/>
            <person name="Austriaco N."/>
            <person name="Bradley K.W."/>
            <person name="Clarke D.Q."/>
            <person name="Lewis M.F."/>
            <person name="Barker L.P."/>
            <person name="Bailey C."/>
            <person name="Asai D.J."/>
            <person name="Garber M.L."/>
            <person name="Bowman C.A."/>
            <person name="Russell D.A."/>
            <person name="Pope W.H."/>
            <person name="Jacobs-Sera D."/>
            <person name="Hendrix R.W."/>
            <person name="Hatfull G.F."/>
        </authorList>
    </citation>
    <scope>NUCLEOTIDE SEQUENCE [LARGE SCALE GENOMIC DNA]</scope>
</reference>
<evidence type="ECO:0000313" key="1">
    <source>
        <dbReference type="EMBL" id="AHY26908.1"/>
    </source>
</evidence>
<evidence type="ECO:0000313" key="2">
    <source>
        <dbReference type="Proteomes" id="UP000024442"/>
    </source>
</evidence>
<name>A0A023W782_9CAUD</name>
<dbReference type="KEGG" id="vg:19488181"/>
<organism evidence="1 2">
    <name type="scientific">Mycobacterium phage ZoeJ</name>
    <dbReference type="NCBI Taxonomy" id="1486427"/>
    <lineage>
        <taxon>Viruses</taxon>
        <taxon>Duplodnaviria</taxon>
        <taxon>Heunggongvirae</taxon>
        <taxon>Uroviricota</taxon>
        <taxon>Caudoviricetes</taxon>
        <taxon>Weiservirinae</taxon>
        <taxon>Timquatrovirus</taxon>
        <taxon>Timquatrovirus zoeJ</taxon>
    </lineage>
</organism>